<dbReference type="InterPro" id="IPR002125">
    <property type="entry name" value="CMP_dCMP_dom"/>
</dbReference>
<dbReference type="Gene3D" id="3.40.140.10">
    <property type="entry name" value="Cytidine Deaminase, domain 2"/>
    <property type="match status" value="1"/>
</dbReference>
<dbReference type="Proteomes" id="UP000249254">
    <property type="component" value="Unassembled WGS sequence"/>
</dbReference>
<dbReference type="GO" id="GO:0004126">
    <property type="term" value="F:cytidine deaminase activity"/>
    <property type="evidence" value="ECO:0007669"/>
    <property type="project" value="UniProtKB-UniRule"/>
</dbReference>
<sequence>MTAPATVAAELRRRLANAHAPYSKVHVAVAVETAAGALHYGVNVENAAYPQGWCAEASAIGAAVTAGEPALVRVFVASDLPGHIWPCGGCRQKILELARPGCEVVSLSPDGAAETRTIEELLPLAFRLDPTDR</sequence>
<comment type="caution">
    <text evidence="17">The sequence shown here is derived from an EMBL/GenBank/DDBJ whole genome shotgun (WGS) entry which is preliminary data.</text>
</comment>
<feature type="active site" description="Proton donor" evidence="12">
    <location>
        <position position="56"/>
    </location>
</feature>
<dbReference type="InterPro" id="IPR006262">
    <property type="entry name" value="Cyt_deam_tetra"/>
</dbReference>
<keyword evidence="7 15" id="KW-0378">Hydrolase</keyword>
<dbReference type="GO" id="GO:0042802">
    <property type="term" value="F:identical protein binding"/>
    <property type="evidence" value="ECO:0007669"/>
    <property type="project" value="UniProtKB-ARBA"/>
</dbReference>
<dbReference type="PROSITE" id="PS51747">
    <property type="entry name" value="CYT_DCMP_DEAMINASES_2"/>
    <property type="match status" value="1"/>
</dbReference>
<evidence type="ECO:0000256" key="9">
    <source>
        <dbReference type="ARBA" id="ARBA00032005"/>
    </source>
</evidence>
<dbReference type="PROSITE" id="PS00903">
    <property type="entry name" value="CYT_DCMP_DEAMINASES_1"/>
    <property type="match status" value="1"/>
</dbReference>
<dbReference type="PANTHER" id="PTHR11644">
    <property type="entry name" value="CYTIDINE DEAMINASE"/>
    <property type="match status" value="1"/>
</dbReference>
<dbReference type="CDD" id="cd01283">
    <property type="entry name" value="cytidine_deaminase"/>
    <property type="match status" value="1"/>
</dbReference>
<evidence type="ECO:0000256" key="13">
    <source>
        <dbReference type="PIRSR" id="PIRSR606262-2"/>
    </source>
</evidence>
<dbReference type="RefSeq" id="WP_111530314.1">
    <property type="nucleotide sequence ID" value="NZ_JBHRSG010000003.1"/>
</dbReference>
<evidence type="ECO:0000256" key="5">
    <source>
        <dbReference type="ARBA" id="ARBA00018266"/>
    </source>
</evidence>
<feature type="binding site" evidence="14">
    <location>
        <position position="87"/>
    </location>
    <ligand>
        <name>Zn(2+)</name>
        <dbReference type="ChEBI" id="CHEBI:29105"/>
        <note>catalytic</note>
    </ligand>
</feature>
<proteinExistence type="inferred from homology"/>
<dbReference type="InterPro" id="IPR016192">
    <property type="entry name" value="APOBEC/CMP_deaminase_Zn-bd"/>
</dbReference>
<evidence type="ECO:0000313" key="17">
    <source>
        <dbReference type="EMBL" id="RAK51752.1"/>
    </source>
</evidence>
<dbReference type="GO" id="GO:0055086">
    <property type="term" value="P:nucleobase-containing small molecule metabolic process"/>
    <property type="evidence" value="ECO:0007669"/>
    <property type="project" value="UniProtKB-ARBA"/>
</dbReference>
<evidence type="ECO:0000256" key="2">
    <source>
        <dbReference type="ARBA" id="ARBA00003949"/>
    </source>
</evidence>
<evidence type="ECO:0000313" key="18">
    <source>
        <dbReference type="Proteomes" id="UP000249254"/>
    </source>
</evidence>
<comment type="function">
    <text evidence="2 15">This enzyme scavenges exogenous and endogenous cytidine and 2'-deoxycytidine for UMP synthesis.</text>
</comment>
<dbReference type="EC" id="3.5.4.5" evidence="4 15"/>
<evidence type="ECO:0000256" key="8">
    <source>
        <dbReference type="ARBA" id="ARBA00022833"/>
    </source>
</evidence>
<evidence type="ECO:0000256" key="6">
    <source>
        <dbReference type="ARBA" id="ARBA00022723"/>
    </source>
</evidence>
<dbReference type="GO" id="GO:0072527">
    <property type="term" value="P:pyrimidine-containing compound metabolic process"/>
    <property type="evidence" value="ECO:0007669"/>
    <property type="project" value="UniProtKB-ARBA"/>
</dbReference>
<feature type="domain" description="CMP/dCMP-type deaminase" evidence="16">
    <location>
        <begin position="2"/>
        <end position="129"/>
    </location>
</feature>
<dbReference type="AlphaFoldDB" id="A0A328AAN7"/>
<keyword evidence="6 14" id="KW-0479">Metal-binding</keyword>
<evidence type="ECO:0000259" key="16">
    <source>
        <dbReference type="PROSITE" id="PS51747"/>
    </source>
</evidence>
<protein>
    <recommendedName>
        <fullName evidence="5 15">Cytidine deaminase</fullName>
        <ecNumber evidence="4 15">3.5.4.5</ecNumber>
    </recommendedName>
    <alternativeName>
        <fullName evidence="9 15">Cytidine aminohydrolase</fullName>
    </alternativeName>
</protein>
<evidence type="ECO:0000256" key="7">
    <source>
        <dbReference type="ARBA" id="ARBA00022801"/>
    </source>
</evidence>
<dbReference type="GO" id="GO:0008270">
    <property type="term" value="F:zinc ion binding"/>
    <property type="evidence" value="ECO:0007669"/>
    <property type="project" value="UniProtKB-UniRule"/>
</dbReference>
<dbReference type="PANTHER" id="PTHR11644:SF2">
    <property type="entry name" value="CYTIDINE DEAMINASE"/>
    <property type="match status" value="1"/>
</dbReference>
<comment type="catalytic activity">
    <reaction evidence="10 15">
        <text>2'-deoxycytidine + H2O + H(+) = 2'-deoxyuridine + NH4(+)</text>
        <dbReference type="Rhea" id="RHEA:13433"/>
        <dbReference type="ChEBI" id="CHEBI:15377"/>
        <dbReference type="ChEBI" id="CHEBI:15378"/>
        <dbReference type="ChEBI" id="CHEBI:15698"/>
        <dbReference type="ChEBI" id="CHEBI:16450"/>
        <dbReference type="ChEBI" id="CHEBI:28938"/>
        <dbReference type="EC" id="3.5.4.5"/>
    </reaction>
</comment>
<evidence type="ECO:0000256" key="10">
    <source>
        <dbReference type="ARBA" id="ARBA00049252"/>
    </source>
</evidence>
<dbReference type="NCBIfam" id="NF004064">
    <property type="entry name" value="PRK05578.1"/>
    <property type="match status" value="1"/>
</dbReference>
<evidence type="ECO:0000256" key="14">
    <source>
        <dbReference type="PIRSR" id="PIRSR606262-3"/>
    </source>
</evidence>
<dbReference type="InterPro" id="IPR050202">
    <property type="entry name" value="Cyt/Deoxycyt_deaminase"/>
</dbReference>
<dbReference type="GO" id="GO:0005829">
    <property type="term" value="C:cytosol"/>
    <property type="evidence" value="ECO:0007669"/>
    <property type="project" value="TreeGrafter"/>
</dbReference>
<evidence type="ECO:0000256" key="15">
    <source>
        <dbReference type="RuleBase" id="RU364006"/>
    </source>
</evidence>
<accession>A0A328AAN7</accession>
<gene>
    <name evidence="17" type="primary">cdd</name>
    <name evidence="17" type="ORF">DJ017_18140</name>
</gene>
<comment type="catalytic activity">
    <reaction evidence="11 15">
        <text>cytidine + H2O + H(+) = uridine + NH4(+)</text>
        <dbReference type="Rhea" id="RHEA:16069"/>
        <dbReference type="ChEBI" id="CHEBI:15377"/>
        <dbReference type="ChEBI" id="CHEBI:15378"/>
        <dbReference type="ChEBI" id="CHEBI:16704"/>
        <dbReference type="ChEBI" id="CHEBI:17562"/>
        <dbReference type="ChEBI" id="CHEBI:28938"/>
        <dbReference type="EC" id="3.5.4.5"/>
    </reaction>
</comment>
<keyword evidence="18" id="KW-1185">Reference proteome</keyword>
<name>A0A328AAN7_9CAUL</name>
<feature type="binding site" evidence="13">
    <location>
        <begin position="43"/>
        <end position="49"/>
    </location>
    <ligand>
        <name>substrate</name>
    </ligand>
</feature>
<evidence type="ECO:0000256" key="4">
    <source>
        <dbReference type="ARBA" id="ARBA00012783"/>
    </source>
</evidence>
<feature type="binding site" evidence="14">
    <location>
        <position position="54"/>
    </location>
    <ligand>
        <name>Zn(2+)</name>
        <dbReference type="ChEBI" id="CHEBI:29105"/>
        <note>catalytic</note>
    </ligand>
</feature>
<evidence type="ECO:0000256" key="3">
    <source>
        <dbReference type="ARBA" id="ARBA00006576"/>
    </source>
</evidence>
<dbReference type="EMBL" id="QFYQ01000002">
    <property type="protein sequence ID" value="RAK51752.1"/>
    <property type="molecule type" value="Genomic_DNA"/>
</dbReference>
<dbReference type="OrthoDB" id="9795347at2"/>
<dbReference type="InterPro" id="IPR016193">
    <property type="entry name" value="Cytidine_deaminase-like"/>
</dbReference>
<dbReference type="NCBIfam" id="TIGR01354">
    <property type="entry name" value="cyt_deam_tetra"/>
    <property type="match status" value="1"/>
</dbReference>
<feature type="binding site" evidence="14">
    <location>
        <position position="90"/>
    </location>
    <ligand>
        <name>Zn(2+)</name>
        <dbReference type="ChEBI" id="CHEBI:29105"/>
        <note>catalytic</note>
    </ligand>
</feature>
<organism evidence="17 18">
    <name type="scientific">Phenylobacterium soli</name>
    <dbReference type="NCBI Taxonomy" id="2170551"/>
    <lineage>
        <taxon>Bacteria</taxon>
        <taxon>Pseudomonadati</taxon>
        <taxon>Pseudomonadota</taxon>
        <taxon>Alphaproteobacteria</taxon>
        <taxon>Caulobacterales</taxon>
        <taxon>Caulobacteraceae</taxon>
        <taxon>Phenylobacterium</taxon>
    </lineage>
</organism>
<comment type="similarity">
    <text evidence="3 15">Belongs to the cytidine and deoxycytidylate deaminase family.</text>
</comment>
<evidence type="ECO:0000256" key="12">
    <source>
        <dbReference type="PIRSR" id="PIRSR606262-1"/>
    </source>
</evidence>
<evidence type="ECO:0000256" key="11">
    <source>
        <dbReference type="ARBA" id="ARBA00049558"/>
    </source>
</evidence>
<reference evidence="18" key="1">
    <citation type="submission" date="2018-05" db="EMBL/GenBank/DDBJ databases">
        <authorList>
            <person name="Li X."/>
        </authorList>
    </citation>
    <scope>NUCLEOTIDE SEQUENCE [LARGE SCALE GENOMIC DNA]</scope>
    <source>
        <strain evidence="18">LX32</strain>
    </source>
</reference>
<evidence type="ECO:0000256" key="1">
    <source>
        <dbReference type="ARBA" id="ARBA00001947"/>
    </source>
</evidence>
<keyword evidence="8 14" id="KW-0862">Zinc</keyword>
<comment type="cofactor">
    <cofactor evidence="1 14 15">
        <name>Zn(2+)</name>
        <dbReference type="ChEBI" id="CHEBI:29105"/>
    </cofactor>
</comment>
<dbReference type="Pfam" id="PF00383">
    <property type="entry name" value="dCMP_cyt_deam_1"/>
    <property type="match status" value="1"/>
</dbReference>
<dbReference type="SUPFAM" id="SSF53927">
    <property type="entry name" value="Cytidine deaminase-like"/>
    <property type="match status" value="1"/>
</dbReference>